<reference evidence="2 3" key="1">
    <citation type="journal article" date="2009" name="Science">
        <title>Green evolution and dynamic adaptations revealed by genomes of the marine picoeukaryotes Micromonas.</title>
        <authorList>
            <person name="Worden A.Z."/>
            <person name="Lee J.H."/>
            <person name="Mock T."/>
            <person name="Rouze P."/>
            <person name="Simmons M.P."/>
            <person name="Aerts A.L."/>
            <person name="Allen A.E."/>
            <person name="Cuvelier M.L."/>
            <person name="Derelle E."/>
            <person name="Everett M.V."/>
            <person name="Foulon E."/>
            <person name="Grimwood J."/>
            <person name="Gundlach H."/>
            <person name="Henrissat B."/>
            <person name="Napoli C."/>
            <person name="McDonald S.M."/>
            <person name="Parker M.S."/>
            <person name="Rombauts S."/>
            <person name="Salamov A."/>
            <person name="Von Dassow P."/>
            <person name="Badger J.H."/>
            <person name="Coutinho P.M."/>
            <person name="Demir E."/>
            <person name="Dubchak I."/>
            <person name="Gentemann C."/>
            <person name="Eikrem W."/>
            <person name="Gready J.E."/>
            <person name="John U."/>
            <person name="Lanier W."/>
            <person name="Lindquist E.A."/>
            <person name="Lucas S."/>
            <person name="Mayer K.F."/>
            <person name="Moreau H."/>
            <person name="Not F."/>
            <person name="Otillar R."/>
            <person name="Panaud O."/>
            <person name="Pangilinan J."/>
            <person name="Paulsen I."/>
            <person name="Piegu B."/>
            <person name="Poliakov A."/>
            <person name="Robbens S."/>
            <person name="Schmutz J."/>
            <person name="Toulza E."/>
            <person name="Wyss T."/>
            <person name="Zelensky A."/>
            <person name="Zhou K."/>
            <person name="Armbrust E.V."/>
            <person name="Bhattacharya D."/>
            <person name="Goodenough U.W."/>
            <person name="Van de Peer Y."/>
            <person name="Grigoriev I.V."/>
        </authorList>
    </citation>
    <scope>NUCLEOTIDE SEQUENCE [LARGE SCALE GENOMIC DNA]</scope>
    <source>
        <strain evidence="2 3">CCMP1545</strain>
    </source>
</reference>
<protein>
    <submittedName>
        <fullName evidence="2">Predicted protein</fullName>
    </submittedName>
</protein>
<dbReference type="PANTHER" id="PTHR47426:SF3">
    <property type="entry name" value="GCN5-RELATED N-ACETYLTRANSFERASE 6, CHLOROPLASTIC"/>
    <property type="match status" value="1"/>
</dbReference>
<dbReference type="Gene3D" id="3.40.630.30">
    <property type="match status" value="1"/>
</dbReference>
<dbReference type="OrthoDB" id="514051at2759"/>
<dbReference type="Pfam" id="PF00583">
    <property type="entry name" value="Acetyltransf_1"/>
    <property type="match status" value="1"/>
</dbReference>
<dbReference type="EMBL" id="GG663741">
    <property type="protein sequence ID" value="EEH56121.1"/>
    <property type="molecule type" value="Genomic_DNA"/>
</dbReference>
<accession>C1MW78</accession>
<name>C1MW78_MICPC</name>
<dbReference type="PROSITE" id="PS51186">
    <property type="entry name" value="GNAT"/>
    <property type="match status" value="1"/>
</dbReference>
<feature type="non-terminal residue" evidence="2">
    <location>
        <position position="1"/>
    </location>
</feature>
<proteinExistence type="predicted"/>
<dbReference type="InterPro" id="IPR000182">
    <property type="entry name" value="GNAT_dom"/>
</dbReference>
<dbReference type="Proteomes" id="UP000001876">
    <property type="component" value="Unassembled WGS sequence"/>
</dbReference>
<dbReference type="RefSeq" id="XP_003060169.1">
    <property type="nucleotide sequence ID" value="XM_003060123.1"/>
</dbReference>
<dbReference type="AlphaFoldDB" id="C1MW78"/>
<organism evidence="3">
    <name type="scientific">Micromonas pusilla (strain CCMP1545)</name>
    <name type="common">Picoplanktonic green alga</name>
    <dbReference type="NCBI Taxonomy" id="564608"/>
    <lineage>
        <taxon>Eukaryota</taxon>
        <taxon>Viridiplantae</taxon>
        <taxon>Chlorophyta</taxon>
        <taxon>Mamiellophyceae</taxon>
        <taxon>Mamiellales</taxon>
        <taxon>Mamiellaceae</taxon>
        <taxon>Micromonas</taxon>
    </lineage>
</organism>
<dbReference type="PANTHER" id="PTHR47426">
    <property type="entry name" value="ACYL-COA N-ACYLTRANSFERASES (NAT) SUPERFAMILY PROTEIN"/>
    <property type="match status" value="1"/>
</dbReference>
<dbReference type="SUPFAM" id="SSF55729">
    <property type="entry name" value="Acyl-CoA N-acyltransferases (Nat)"/>
    <property type="match status" value="1"/>
</dbReference>
<dbReference type="KEGG" id="mpp:MICPUCDRAFT_9388"/>
<dbReference type="GO" id="GO:0016747">
    <property type="term" value="F:acyltransferase activity, transferring groups other than amino-acyl groups"/>
    <property type="evidence" value="ECO:0007669"/>
    <property type="project" value="InterPro"/>
</dbReference>
<feature type="non-terminal residue" evidence="2">
    <location>
        <position position="62"/>
    </location>
</feature>
<dbReference type="CDD" id="cd04301">
    <property type="entry name" value="NAT_SF"/>
    <property type="match status" value="1"/>
</dbReference>
<keyword evidence="3" id="KW-1185">Reference proteome</keyword>
<dbReference type="GeneID" id="9685315"/>
<dbReference type="InterPro" id="IPR016181">
    <property type="entry name" value="Acyl_CoA_acyltransferase"/>
</dbReference>
<evidence type="ECO:0000259" key="1">
    <source>
        <dbReference type="PROSITE" id="PS51186"/>
    </source>
</evidence>
<evidence type="ECO:0000313" key="3">
    <source>
        <dbReference type="Proteomes" id="UP000001876"/>
    </source>
</evidence>
<sequence length="62" mass="7022">YLANVAVAPEARRQGVASAIIEKSERVAKMWGYDELWLHVNVDNPSAKKLYERAGYAFHSED</sequence>
<feature type="domain" description="N-acetyltransferase" evidence="1">
    <location>
        <begin position="1"/>
        <end position="62"/>
    </location>
</feature>
<evidence type="ECO:0000313" key="2">
    <source>
        <dbReference type="EMBL" id="EEH56121.1"/>
    </source>
</evidence>
<gene>
    <name evidence="2" type="ORF">MICPUCDRAFT_9388</name>
</gene>